<name>A0A2T0V8W3_9GAMM</name>
<sequence length="88" mass="10022">MSIVHVSEKELYAKLEKCMAGERVLIDREGKRFSARIQNARGMDATVIPERELLDNHGDADEISSITVPYDTIWELEIKGVVYSRQAE</sequence>
<dbReference type="OrthoDB" id="6166845at2"/>
<accession>A0A2T0V8W3</accession>
<evidence type="ECO:0000313" key="2">
    <source>
        <dbReference type="Proteomes" id="UP000237647"/>
    </source>
</evidence>
<dbReference type="AlphaFoldDB" id="A0A2T0V8W3"/>
<keyword evidence="2" id="KW-1185">Reference proteome</keyword>
<protein>
    <submittedName>
        <fullName evidence="1">Uncharacterized protein</fullName>
    </submittedName>
</protein>
<dbReference type="Proteomes" id="UP000237647">
    <property type="component" value="Unassembled WGS sequence"/>
</dbReference>
<reference evidence="1 2" key="1">
    <citation type="submission" date="2018-03" db="EMBL/GenBank/DDBJ databases">
        <title>Genomic Encyclopedia of Type Strains, Phase III (KMG-III): the genomes of soil and plant-associated and newly described type strains.</title>
        <authorList>
            <person name="Whitman W."/>
        </authorList>
    </citation>
    <scope>NUCLEOTIDE SEQUENCE [LARGE SCALE GENOMIC DNA]</scope>
    <source>
        <strain evidence="1 2">CGMCC 1.12152</strain>
    </source>
</reference>
<gene>
    <name evidence="1" type="ORF">B0H98_101565</name>
</gene>
<evidence type="ECO:0000313" key="1">
    <source>
        <dbReference type="EMBL" id="PRY66571.1"/>
    </source>
</evidence>
<comment type="caution">
    <text evidence="1">The sequence shown here is derived from an EMBL/GenBank/DDBJ whole genome shotgun (WGS) entry which is preliminary data.</text>
</comment>
<dbReference type="EMBL" id="PVTK01000001">
    <property type="protein sequence ID" value="PRY66571.1"/>
    <property type="molecule type" value="Genomic_DNA"/>
</dbReference>
<proteinExistence type="predicted"/>
<dbReference type="RefSeq" id="WP_106373531.1">
    <property type="nucleotide sequence ID" value="NZ_PVTK01000001.1"/>
</dbReference>
<organism evidence="1 2">
    <name type="scientific">Vreelandella songnenensis</name>
    <dbReference type="NCBI Taxonomy" id="1176243"/>
    <lineage>
        <taxon>Bacteria</taxon>
        <taxon>Pseudomonadati</taxon>
        <taxon>Pseudomonadota</taxon>
        <taxon>Gammaproteobacteria</taxon>
        <taxon>Oceanospirillales</taxon>
        <taxon>Halomonadaceae</taxon>
        <taxon>Vreelandella</taxon>
    </lineage>
</organism>